<dbReference type="Pfam" id="PF09929">
    <property type="entry name" value="DUF2161"/>
    <property type="match status" value="1"/>
</dbReference>
<evidence type="ECO:0000313" key="1">
    <source>
        <dbReference type="EMBL" id="SMG54484.1"/>
    </source>
</evidence>
<dbReference type="AlphaFoldDB" id="A0A1X7LLW7"/>
<dbReference type="EMBL" id="FXAZ01000005">
    <property type="protein sequence ID" value="SMG54484.1"/>
    <property type="molecule type" value="Genomic_DNA"/>
</dbReference>
<protein>
    <submittedName>
        <fullName evidence="1">Uncharacterized protein</fullName>
    </submittedName>
</protein>
<accession>A0A1X7LLW7</accession>
<dbReference type="Proteomes" id="UP000193834">
    <property type="component" value="Unassembled WGS sequence"/>
</dbReference>
<name>A0A1X7LLW7_9BACL</name>
<evidence type="ECO:0000313" key="2">
    <source>
        <dbReference type="Proteomes" id="UP000193834"/>
    </source>
</evidence>
<dbReference type="OrthoDB" id="9795163at2"/>
<dbReference type="STRING" id="1852522.SAMN06295960_3741"/>
<organism evidence="1 2">
    <name type="scientific">Paenibacillus aquistagni</name>
    <dbReference type="NCBI Taxonomy" id="1852522"/>
    <lineage>
        <taxon>Bacteria</taxon>
        <taxon>Bacillati</taxon>
        <taxon>Bacillota</taxon>
        <taxon>Bacilli</taxon>
        <taxon>Bacillales</taxon>
        <taxon>Paenibacillaceae</taxon>
        <taxon>Paenibacillus</taxon>
    </lineage>
</organism>
<dbReference type="RefSeq" id="WP_085496684.1">
    <property type="nucleotide sequence ID" value="NZ_FXAZ01000005.1"/>
</dbReference>
<reference evidence="1 2" key="1">
    <citation type="submission" date="2017-04" db="EMBL/GenBank/DDBJ databases">
        <authorList>
            <person name="Afonso C.L."/>
            <person name="Miller P.J."/>
            <person name="Scott M.A."/>
            <person name="Spackman E."/>
            <person name="Goraichik I."/>
            <person name="Dimitrov K.M."/>
            <person name="Suarez D.L."/>
            <person name="Swayne D.E."/>
        </authorList>
    </citation>
    <scope>NUCLEOTIDE SEQUENCE [LARGE SCALE GENOMIC DNA]</scope>
    <source>
        <strain evidence="1 2">11</strain>
    </source>
</reference>
<dbReference type="InterPro" id="IPR018679">
    <property type="entry name" value="DUF2161"/>
</dbReference>
<keyword evidence="2" id="KW-1185">Reference proteome</keyword>
<proteinExistence type="predicted"/>
<gene>
    <name evidence="1" type="ORF">SAMN06295960_3741</name>
</gene>
<sequence length="266" mass="29752">MTNTDPTPVKKTSKARLETELYAPIKQYWEERGYEVRGEVRHCDLVAIHPANPEAPVIIELKSSINLTLILQGLERLKASSAVYIAAEKKREGKQSRKRWRGIEELCRKVGLGLITVTFYSRKPPFVEIHCQPFGSETLDHEGLHSELAYAANRPIKTRQAKLVREFSGRSGDYNVGGSSKLPLVTAYRERALRVAEALQQGHCRPVHVKRASGVGDAANILRSNYYGWFKRIERGTYALTDGGLQALEHYADVLSSLPAAMPPAE</sequence>